<gene>
    <name evidence="1" type="ORF">RPERSI_LOCUS18314</name>
</gene>
<dbReference type="EMBL" id="CAJVQC010048320">
    <property type="protein sequence ID" value="CAG8786047.1"/>
    <property type="molecule type" value="Genomic_DNA"/>
</dbReference>
<evidence type="ECO:0000313" key="1">
    <source>
        <dbReference type="EMBL" id="CAG8786047.1"/>
    </source>
</evidence>
<keyword evidence="2" id="KW-1185">Reference proteome</keyword>
<evidence type="ECO:0000313" key="2">
    <source>
        <dbReference type="Proteomes" id="UP000789920"/>
    </source>
</evidence>
<reference evidence="1" key="1">
    <citation type="submission" date="2021-06" db="EMBL/GenBank/DDBJ databases">
        <authorList>
            <person name="Kallberg Y."/>
            <person name="Tangrot J."/>
            <person name="Rosling A."/>
        </authorList>
    </citation>
    <scope>NUCLEOTIDE SEQUENCE</scope>
    <source>
        <strain evidence="1">MA461A</strain>
    </source>
</reference>
<feature type="non-terminal residue" evidence="1">
    <location>
        <position position="154"/>
    </location>
</feature>
<organism evidence="1 2">
    <name type="scientific">Racocetra persica</name>
    <dbReference type="NCBI Taxonomy" id="160502"/>
    <lineage>
        <taxon>Eukaryota</taxon>
        <taxon>Fungi</taxon>
        <taxon>Fungi incertae sedis</taxon>
        <taxon>Mucoromycota</taxon>
        <taxon>Glomeromycotina</taxon>
        <taxon>Glomeromycetes</taxon>
        <taxon>Diversisporales</taxon>
        <taxon>Gigasporaceae</taxon>
        <taxon>Racocetra</taxon>
    </lineage>
</organism>
<accession>A0ACA9RC33</accession>
<dbReference type="Proteomes" id="UP000789920">
    <property type="component" value="Unassembled WGS sequence"/>
</dbReference>
<protein>
    <submittedName>
        <fullName evidence="1">1023_t:CDS:1</fullName>
    </submittedName>
</protein>
<sequence length="154" mass="17624">MDPSLSSLTSRRLSPTQGRSQRSRIPSPFVNPNSSPNRRPNLDAYGVPSRHSSRNNSYSQPAKQNVPSNLNDKIRVCVRKRPLSKKELTRNEKDIATVSGQRTVLINEPKMKVDLTKYVEQHTFFFDDVFDAEATNEEVYKRTALPLVEYIFRG</sequence>
<comment type="caution">
    <text evidence="1">The sequence shown here is derived from an EMBL/GenBank/DDBJ whole genome shotgun (WGS) entry which is preliminary data.</text>
</comment>
<name>A0ACA9RC33_9GLOM</name>
<proteinExistence type="predicted"/>